<organism evidence="1 2">
    <name type="scientific">Flavobacterium phragmitis</name>
    <dbReference type="NCBI Taxonomy" id="739143"/>
    <lineage>
        <taxon>Bacteria</taxon>
        <taxon>Pseudomonadati</taxon>
        <taxon>Bacteroidota</taxon>
        <taxon>Flavobacteriia</taxon>
        <taxon>Flavobacteriales</taxon>
        <taxon>Flavobacteriaceae</taxon>
        <taxon>Flavobacterium</taxon>
    </lineage>
</organism>
<name>A0A1I1VBS5_9FLAO</name>
<dbReference type="Proteomes" id="UP000199672">
    <property type="component" value="Unassembled WGS sequence"/>
</dbReference>
<keyword evidence="2" id="KW-1185">Reference proteome</keyword>
<accession>A0A1I1VBS5</accession>
<dbReference type="STRING" id="739143.SAMN05216297_11274"/>
<evidence type="ECO:0000313" key="2">
    <source>
        <dbReference type="Proteomes" id="UP000199672"/>
    </source>
</evidence>
<sequence length="33" mass="4040">MENKNKQPNAIVECNEFKEKIHTKLPIFEYKFK</sequence>
<gene>
    <name evidence="1" type="ORF">SAMN05216297_11274</name>
</gene>
<proteinExistence type="predicted"/>
<dbReference type="EMBL" id="FOMH01000012">
    <property type="protein sequence ID" value="SFD80245.1"/>
    <property type="molecule type" value="Genomic_DNA"/>
</dbReference>
<reference evidence="2" key="1">
    <citation type="submission" date="2016-10" db="EMBL/GenBank/DDBJ databases">
        <authorList>
            <person name="Varghese N."/>
            <person name="Submissions S."/>
        </authorList>
    </citation>
    <scope>NUCLEOTIDE SEQUENCE [LARGE SCALE GENOMIC DNA]</scope>
    <source>
        <strain evidence="2">CGMCC 1.10370</strain>
    </source>
</reference>
<evidence type="ECO:0000313" key="1">
    <source>
        <dbReference type="EMBL" id="SFD80245.1"/>
    </source>
</evidence>
<protein>
    <submittedName>
        <fullName evidence="1">Uncharacterized protein</fullName>
    </submittedName>
</protein>
<dbReference type="AlphaFoldDB" id="A0A1I1VBS5"/>